<name>A0A2C6KHJ4_9APIC</name>
<accession>A0A2C6KHJ4</accession>
<organism evidence="2 3">
    <name type="scientific">Cystoisospora suis</name>
    <dbReference type="NCBI Taxonomy" id="483139"/>
    <lineage>
        <taxon>Eukaryota</taxon>
        <taxon>Sar</taxon>
        <taxon>Alveolata</taxon>
        <taxon>Apicomplexa</taxon>
        <taxon>Conoidasida</taxon>
        <taxon>Coccidia</taxon>
        <taxon>Eucoccidiorida</taxon>
        <taxon>Eimeriorina</taxon>
        <taxon>Sarcocystidae</taxon>
        <taxon>Cystoisospora</taxon>
    </lineage>
</organism>
<evidence type="ECO:0000313" key="3">
    <source>
        <dbReference type="Proteomes" id="UP000221165"/>
    </source>
</evidence>
<feature type="compositionally biased region" description="Basic and acidic residues" evidence="1">
    <location>
        <begin position="592"/>
        <end position="601"/>
    </location>
</feature>
<comment type="caution">
    <text evidence="2">The sequence shown here is derived from an EMBL/GenBank/DDBJ whole genome shotgun (WGS) entry which is preliminary data.</text>
</comment>
<keyword evidence="3" id="KW-1185">Reference proteome</keyword>
<dbReference type="AlphaFoldDB" id="A0A2C6KHJ4"/>
<dbReference type="SUPFAM" id="SSF56801">
    <property type="entry name" value="Acetyl-CoA synthetase-like"/>
    <property type="match status" value="1"/>
</dbReference>
<gene>
    <name evidence="2" type="ORF">CSUI_006200</name>
</gene>
<sequence length="1055" mass="113118">MLGPSRLLGGRDLPAAVGVAASSVLRDRCINFPETSLTLRHKTSLQVSGRRHASCRGDRDGMGLCAPFCALFSGPRTSAAPPQRSRAPETSAWLPPAPARSNCRLLERRVDWTGSALRRASSEPRPRTAGCVRRIASLLQSSLQKHAGQVLDSGLHEGMSAFSYRGVDEQARASAAALRTAADHFDIPLPGPDGDSLERISVSSPGGDPRSGEFFNDFPASYEHSAATAPVIGLISTPSSGILLSNLLAIWRCGAVALILPYPSAESCAVVADSVSAATASAANAAVVFGKNGQVLHTYTADALSRDNTGPSTYTRTCNPNSSFPSSTAVKSCDTELRAYARTWEYQVAESRCQLLVATPEVAATARVVASKLALPVCILVVPRQRHGAGVGQLALPRNHSDGRSGQENDEKRKSRVPHLPTSPSVYVPDVLHDSSRETQNVTRWRLLKPPAHFDNTAKRLSSRHLQEQRTVRNQPAIHFYQSPSAHAPQAAVYGHAALAAQAVRNAELLGLSADDHVAVMSLGSKGGPRLSLGDCCGGRMLCSPKGLVAIALPAVVAGAALSVISSLSEVLYHQPLPLPMHLRRLQDRVQRQSSRLEPRHFGLRPLSENPNDEELPGLEKQGHSVFTQSGDVQANSRSCRNPERGLGSAAETEVEALDLWEALTRLTKQLPGGGRTESSLEAALSVAPAGEQESQEISGVSVLALDFRTAALMVEAMGDERTHPVEGVDSLAKVSEAASKATAVSSSREGMIRGAVDQSAGPKSYRFEGQSHGSSTGDINTLSRSESSRGDLVRYAAAARGLRLVCICTDEGDLRSHCGGRGSRERGEKNPTISEVLKRWQSLLGTSGRVVHLSSLTETGLLLVDAAGGNTGGPQWDRDMHAGNAHRGGTALNALTEGSCAIILEEENDVFHGLAGAVAPGVEITFAEPTGQLVVRSRHMASCFYNRPRSSREAFGVDGEFRSSFLGRFATPHLLQQARKTDENPERVTRIEIHSCLYTAAVPRLPLMYELLRSVNAGPKMERHIEGYVKKKPIASRDWNNLHAPRKHWKKMFL</sequence>
<feature type="compositionally biased region" description="Basic and acidic residues" evidence="1">
    <location>
        <begin position="399"/>
        <end position="413"/>
    </location>
</feature>
<feature type="region of interest" description="Disordered" evidence="1">
    <location>
        <begin position="758"/>
        <end position="785"/>
    </location>
</feature>
<dbReference type="Proteomes" id="UP000221165">
    <property type="component" value="Unassembled WGS sequence"/>
</dbReference>
<feature type="region of interest" description="Disordered" evidence="1">
    <location>
        <begin position="390"/>
        <end position="429"/>
    </location>
</feature>
<feature type="compositionally biased region" description="Polar residues" evidence="1">
    <location>
        <begin position="772"/>
        <end position="785"/>
    </location>
</feature>
<dbReference type="GeneID" id="94429575"/>
<dbReference type="Gene3D" id="3.40.50.12780">
    <property type="entry name" value="N-terminal domain of ligase-like"/>
    <property type="match status" value="1"/>
</dbReference>
<dbReference type="InterPro" id="IPR042099">
    <property type="entry name" value="ANL_N_sf"/>
</dbReference>
<feature type="region of interest" description="Disordered" evidence="1">
    <location>
        <begin position="592"/>
        <end position="616"/>
    </location>
</feature>
<evidence type="ECO:0000256" key="1">
    <source>
        <dbReference type="SAM" id="MobiDB-lite"/>
    </source>
</evidence>
<dbReference type="RefSeq" id="XP_067921652.1">
    <property type="nucleotide sequence ID" value="XM_068066364.1"/>
</dbReference>
<dbReference type="VEuPathDB" id="ToxoDB:CSUI_006200"/>
<proteinExistence type="predicted"/>
<reference evidence="2 3" key="1">
    <citation type="journal article" date="2017" name="Int. J. Parasitol.">
        <title>The genome of the protozoan parasite Cystoisospora suis and a reverse vaccinology approach to identify vaccine candidates.</title>
        <authorList>
            <person name="Palmieri N."/>
            <person name="Shrestha A."/>
            <person name="Ruttkowski B."/>
            <person name="Beck T."/>
            <person name="Vogl C."/>
            <person name="Tomley F."/>
            <person name="Blake D.P."/>
            <person name="Joachim A."/>
        </authorList>
    </citation>
    <scope>NUCLEOTIDE SEQUENCE [LARGE SCALE GENOMIC DNA]</scope>
    <source>
        <strain evidence="2 3">Wien I</strain>
    </source>
</reference>
<dbReference type="OrthoDB" id="10253869at2759"/>
<dbReference type="EMBL" id="MIGC01003098">
    <property type="protein sequence ID" value="PHJ19960.1"/>
    <property type="molecule type" value="Genomic_DNA"/>
</dbReference>
<evidence type="ECO:0000313" key="2">
    <source>
        <dbReference type="EMBL" id="PHJ19960.1"/>
    </source>
</evidence>
<protein>
    <submittedName>
        <fullName evidence="2">Uncharacterized protein</fullName>
    </submittedName>
</protein>